<dbReference type="Proteomes" id="UP000662074">
    <property type="component" value="Unassembled WGS sequence"/>
</dbReference>
<keyword evidence="2" id="KW-1185">Reference proteome</keyword>
<protein>
    <submittedName>
        <fullName evidence="1">Uncharacterized protein</fullName>
    </submittedName>
</protein>
<proteinExistence type="predicted"/>
<reference evidence="1" key="2">
    <citation type="submission" date="2020-09" db="EMBL/GenBank/DDBJ databases">
        <authorList>
            <person name="Sun Q."/>
            <person name="Sedlacek I."/>
        </authorList>
    </citation>
    <scope>NUCLEOTIDE SEQUENCE</scope>
    <source>
        <strain evidence="1">CCM 8711</strain>
    </source>
</reference>
<accession>A0A917JBX8</accession>
<dbReference type="AlphaFoldDB" id="A0A917JBX8"/>
<sequence length="78" mass="9074">MKCLPTESGRFVIAKIERHISYGKYALWSDISWGAGLKFVNDVTHIDANNRGLWQKLTVYRPIWLTTYKNEAAIKKLF</sequence>
<gene>
    <name evidence="1" type="ORF">GCM10011425_29640</name>
</gene>
<reference evidence="1" key="1">
    <citation type="journal article" date="2014" name="Int. J. Syst. Evol. Microbiol.">
        <title>Complete genome sequence of Corynebacterium casei LMG S-19264T (=DSM 44701T), isolated from a smear-ripened cheese.</title>
        <authorList>
            <consortium name="US DOE Joint Genome Institute (JGI-PGF)"/>
            <person name="Walter F."/>
            <person name="Albersmeier A."/>
            <person name="Kalinowski J."/>
            <person name="Ruckert C."/>
        </authorList>
    </citation>
    <scope>NUCLEOTIDE SEQUENCE</scope>
    <source>
        <strain evidence="1">CCM 8711</strain>
    </source>
</reference>
<comment type="caution">
    <text evidence="1">The sequence shown here is derived from an EMBL/GenBank/DDBJ whole genome shotgun (WGS) entry which is preliminary data.</text>
</comment>
<evidence type="ECO:0000313" key="2">
    <source>
        <dbReference type="Proteomes" id="UP000662074"/>
    </source>
</evidence>
<name>A0A917JBX8_9SPHI</name>
<dbReference type="EMBL" id="BMDO01000008">
    <property type="protein sequence ID" value="GGI51752.1"/>
    <property type="molecule type" value="Genomic_DNA"/>
</dbReference>
<evidence type="ECO:0000313" key="1">
    <source>
        <dbReference type="EMBL" id="GGI51752.1"/>
    </source>
</evidence>
<organism evidence="1 2">
    <name type="scientific">Mucilaginibacter galii</name>
    <dbReference type="NCBI Taxonomy" id="2005073"/>
    <lineage>
        <taxon>Bacteria</taxon>
        <taxon>Pseudomonadati</taxon>
        <taxon>Bacteroidota</taxon>
        <taxon>Sphingobacteriia</taxon>
        <taxon>Sphingobacteriales</taxon>
        <taxon>Sphingobacteriaceae</taxon>
        <taxon>Mucilaginibacter</taxon>
    </lineage>
</organism>